<accession>A0A7W6EVZ5</accession>
<gene>
    <name evidence="6" type="ORF">GGQ88_001970</name>
</gene>
<proteinExistence type="inferred from homology"/>
<evidence type="ECO:0000256" key="1">
    <source>
        <dbReference type="ARBA" id="ARBA00008857"/>
    </source>
</evidence>
<dbReference type="InterPro" id="IPR053876">
    <property type="entry name" value="Phage_int_M"/>
</dbReference>
<dbReference type="InterPro" id="IPR025166">
    <property type="entry name" value="Integrase_DNA_bind_dom"/>
</dbReference>
<keyword evidence="3" id="KW-0238">DNA-binding</keyword>
<dbReference type="Pfam" id="PF22022">
    <property type="entry name" value="Phage_int_M"/>
    <property type="match status" value="1"/>
</dbReference>
<dbReference type="InterPro" id="IPR010998">
    <property type="entry name" value="Integrase_recombinase_N"/>
</dbReference>
<dbReference type="InterPro" id="IPR050808">
    <property type="entry name" value="Phage_Integrase"/>
</dbReference>
<dbReference type="PANTHER" id="PTHR30629">
    <property type="entry name" value="PROPHAGE INTEGRASE"/>
    <property type="match status" value="1"/>
</dbReference>
<organism evidence="6 7">
    <name type="scientific">Novosphingobium hassiacum</name>
    <dbReference type="NCBI Taxonomy" id="173676"/>
    <lineage>
        <taxon>Bacteria</taxon>
        <taxon>Pseudomonadati</taxon>
        <taxon>Pseudomonadota</taxon>
        <taxon>Alphaproteobacteria</taxon>
        <taxon>Sphingomonadales</taxon>
        <taxon>Sphingomonadaceae</taxon>
        <taxon>Novosphingobium</taxon>
    </lineage>
</organism>
<dbReference type="InterPro" id="IPR011010">
    <property type="entry name" value="DNA_brk_join_enz"/>
</dbReference>
<dbReference type="Gene3D" id="1.10.150.130">
    <property type="match status" value="1"/>
</dbReference>
<dbReference type="Proteomes" id="UP000562395">
    <property type="component" value="Unassembled WGS sequence"/>
</dbReference>
<sequence length="206" mass="23148">MLDLTGPGKGSWLLRIQIACKRRDVGLGSLQPISLAEAREAAAEMRKQARAGLDPLLERKKAQKKVPTFAEAAKSVFEEHKASWKEGKHQIQWWTTLEQYAFPTLGKLLVSDIEGPMIRDVLAKIWLSKPETARRVRQRIATVLDRAYAEGHRAGEAPMRSRLGGYPNSPERTGILRPCPTAKYRCLYKTYGSAALSAGWRWNSSF</sequence>
<name>A0A7W6EVZ5_9SPHN</name>
<comment type="caution">
    <text evidence="6">The sequence shown here is derived from an EMBL/GenBank/DDBJ whole genome shotgun (WGS) entry which is preliminary data.</text>
</comment>
<evidence type="ECO:0000256" key="3">
    <source>
        <dbReference type="ARBA" id="ARBA00023125"/>
    </source>
</evidence>
<feature type="domain" description="Phage integrase central" evidence="5">
    <location>
        <begin position="69"/>
        <end position="160"/>
    </location>
</feature>
<keyword evidence="2" id="KW-0229">DNA integration</keyword>
<feature type="domain" description="Integrase DNA-binding" evidence="4">
    <location>
        <begin position="7"/>
        <end position="62"/>
    </location>
</feature>
<evidence type="ECO:0000259" key="5">
    <source>
        <dbReference type="Pfam" id="PF22022"/>
    </source>
</evidence>
<evidence type="ECO:0000313" key="6">
    <source>
        <dbReference type="EMBL" id="MBB3860701.1"/>
    </source>
</evidence>
<dbReference type="PANTHER" id="PTHR30629:SF2">
    <property type="entry name" value="PROPHAGE INTEGRASE INTS-RELATED"/>
    <property type="match status" value="1"/>
</dbReference>
<dbReference type="GO" id="GO:0015074">
    <property type="term" value="P:DNA integration"/>
    <property type="evidence" value="ECO:0007669"/>
    <property type="project" value="UniProtKB-KW"/>
</dbReference>
<evidence type="ECO:0000259" key="4">
    <source>
        <dbReference type="Pfam" id="PF13356"/>
    </source>
</evidence>
<dbReference type="EMBL" id="JACICY010000004">
    <property type="protein sequence ID" value="MBB3860701.1"/>
    <property type="molecule type" value="Genomic_DNA"/>
</dbReference>
<dbReference type="GO" id="GO:0003677">
    <property type="term" value="F:DNA binding"/>
    <property type="evidence" value="ECO:0007669"/>
    <property type="project" value="UniProtKB-KW"/>
</dbReference>
<keyword evidence="7" id="KW-1185">Reference proteome</keyword>
<dbReference type="Gene3D" id="3.30.160.390">
    <property type="entry name" value="Integrase, DNA-binding domain"/>
    <property type="match status" value="1"/>
</dbReference>
<evidence type="ECO:0008006" key="8">
    <source>
        <dbReference type="Google" id="ProtNLM"/>
    </source>
</evidence>
<dbReference type="InterPro" id="IPR038488">
    <property type="entry name" value="Integrase_DNA-bd_sf"/>
</dbReference>
<dbReference type="Pfam" id="PF13356">
    <property type="entry name" value="Arm-DNA-bind_3"/>
    <property type="match status" value="1"/>
</dbReference>
<comment type="similarity">
    <text evidence="1">Belongs to the 'phage' integrase family.</text>
</comment>
<dbReference type="AlphaFoldDB" id="A0A7W6EVZ5"/>
<reference evidence="6 7" key="1">
    <citation type="submission" date="2020-08" db="EMBL/GenBank/DDBJ databases">
        <title>Genomic Encyclopedia of Type Strains, Phase IV (KMG-IV): sequencing the most valuable type-strain genomes for metagenomic binning, comparative biology and taxonomic classification.</title>
        <authorList>
            <person name="Goeker M."/>
        </authorList>
    </citation>
    <scope>NUCLEOTIDE SEQUENCE [LARGE SCALE GENOMIC DNA]</scope>
    <source>
        <strain evidence="6 7">DSM 14552</strain>
    </source>
</reference>
<protein>
    <recommendedName>
        <fullName evidence="8">Core-binding (CB) domain-containing protein</fullName>
    </recommendedName>
</protein>
<dbReference type="RefSeq" id="WP_246385816.1">
    <property type="nucleotide sequence ID" value="NZ_JACICY010000004.1"/>
</dbReference>
<dbReference type="SUPFAM" id="SSF56349">
    <property type="entry name" value="DNA breaking-rejoining enzymes"/>
    <property type="match status" value="1"/>
</dbReference>
<evidence type="ECO:0000256" key="2">
    <source>
        <dbReference type="ARBA" id="ARBA00022908"/>
    </source>
</evidence>
<evidence type="ECO:0000313" key="7">
    <source>
        <dbReference type="Proteomes" id="UP000562395"/>
    </source>
</evidence>